<feature type="region of interest" description="Disordered" evidence="2">
    <location>
        <begin position="226"/>
        <end position="383"/>
    </location>
</feature>
<feature type="compositionally biased region" description="Polar residues" evidence="2">
    <location>
        <begin position="364"/>
        <end position="383"/>
    </location>
</feature>
<evidence type="ECO:0000313" key="3">
    <source>
        <dbReference type="EMBL" id="EON99829.1"/>
    </source>
</evidence>
<feature type="region of interest" description="Disordered" evidence="2">
    <location>
        <begin position="58"/>
        <end position="167"/>
    </location>
</feature>
<evidence type="ECO:0000313" key="4">
    <source>
        <dbReference type="Proteomes" id="UP000014074"/>
    </source>
</evidence>
<dbReference type="AlphaFoldDB" id="R8BKM0"/>
<accession>R8BKM0</accession>
<evidence type="ECO:0000256" key="2">
    <source>
        <dbReference type="SAM" id="MobiDB-lite"/>
    </source>
</evidence>
<dbReference type="RefSeq" id="XP_007915369.1">
    <property type="nucleotide sequence ID" value="XM_007917178.1"/>
</dbReference>
<protein>
    <submittedName>
        <fullName evidence="3">Putative general negative regulator of transcription subunit 4 protein</fullName>
    </submittedName>
</protein>
<sequence>MTTPEKPKQKVATFPGSDAKKNIKALAQESGLSKDIATQAKSIKGKKVLQDEDFPALNTAKTDSIKPTPSQVSTPAVASKASTSKTPTVNKKSAPEPIAPVPAPLEIVTPRKERTEKRPVPGVLNIAAATKTAEHKEPSSPSVSQKTDDHVFPALPTPTTASVSSPIARAAPKTLRVVPTPKTEIPPVLAVAGGSTQSVRSSIATIHRPETPVSEIISDSVSIASASISASRTSSPPPSKVGSAAVRNTTKSQQRKQRKEALKKETAAIAVQPKPEPEVEIAPILGRKKKQKKEKTSSSTATPIESRPATPVTQQPPPPVKEETSTYRQAVNESMSLEESAPPKNKAGKAATDTKSNVKEVSKAGTSPSVEEPKTSSSDKLTPTPLSILQTLIKDGQLPDPEKMGLLKPIAGSSHRHDQYNPIPPKDGVTEIKCFVTSEEEASLNAGKPVRKLVDGARVMLSPYGNCVRNLTPEEEERYMELQELIAAAATDPATFVHSRHEAGQGFSVIKGRAVPNGPPSYFPQSKALPTDPVTKMTRDAALNYINQSVLPRLNLGTANLAYPNGGNAKGAASLTTSALNSIAPIIMSFAANGVAGATAVAAEIAGHVPGSAKLAIPDDFDFSAMSGANSLATGDPGKVLPAQGAGGNGGPLANIPAMSLEDIEQALALARKETEKLEKSLNQVIKKNRRLLLATGGGH</sequence>
<dbReference type="OrthoDB" id="1923159at2759"/>
<evidence type="ECO:0000256" key="1">
    <source>
        <dbReference type="SAM" id="Coils"/>
    </source>
</evidence>
<feature type="coiled-coil region" evidence="1">
    <location>
        <begin position="661"/>
        <end position="688"/>
    </location>
</feature>
<feature type="compositionally biased region" description="Basic and acidic residues" evidence="2">
    <location>
        <begin position="109"/>
        <end position="119"/>
    </location>
</feature>
<dbReference type="Proteomes" id="UP000014074">
    <property type="component" value="Unassembled WGS sequence"/>
</dbReference>
<dbReference type="KEGG" id="tmn:UCRPA7_4627"/>
<feature type="compositionally biased region" description="Polar residues" evidence="2">
    <location>
        <begin position="59"/>
        <end position="91"/>
    </location>
</feature>
<keyword evidence="4" id="KW-1185">Reference proteome</keyword>
<dbReference type="eggNOG" id="KOG2068">
    <property type="taxonomic scope" value="Eukaryota"/>
</dbReference>
<feature type="compositionally biased region" description="Polar residues" evidence="2">
    <location>
        <begin position="326"/>
        <end position="337"/>
    </location>
</feature>
<organism evidence="3 4">
    <name type="scientific">Phaeoacremonium minimum (strain UCR-PA7)</name>
    <name type="common">Esca disease fungus</name>
    <name type="synonym">Togninia minima</name>
    <dbReference type="NCBI Taxonomy" id="1286976"/>
    <lineage>
        <taxon>Eukaryota</taxon>
        <taxon>Fungi</taxon>
        <taxon>Dikarya</taxon>
        <taxon>Ascomycota</taxon>
        <taxon>Pezizomycotina</taxon>
        <taxon>Sordariomycetes</taxon>
        <taxon>Sordariomycetidae</taxon>
        <taxon>Togniniales</taxon>
        <taxon>Togniniaceae</taxon>
        <taxon>Phaeoacremonium</taxon>
    </lineage>
</organism>
<dbReference type="EMBL" id="KB933129">
    <property type="protein sequence ID" value="EON99829.1"/>
    <property type="molecule type" value="Genomic_DNA"/>
</dbReference>
<dbReference type="GeneID" id="19325096"/>
<keyword evidence="1" id="KW-0175">Coiled coil</keyword>
<name>R8BKM0_PHAM7</name>
<dbReference type="HOGENOM" id="CLU_018455_0_0_1"/>
<proteinExistence type="predicted"/>
<reference evidence="4" key="1">
    <citation type="journal article" date="2013" name="Genome Announc.">
        <title>Draft genome sequence of the ascomycete Phaeoacremonium aleophilum strain UCR-PA7, a causal agent of the esca disease complex in grapevines.</title>
        <authorList>
            <person name="Blanco-Ulate B."/>
            <person name="Rolshausen P."/>
            <person name="Cantu D."/>
        </authorList>
    </citation>
    <scope>NUCLEOTIDE SEQUENCE [LARGE SCALE GENOMIC DNA]</scope>
    <source>
        <strain evidence="4">UCR-PA7</strain>
    </source>
</reference>
<gene>
    <name evidence="3" type="ORF">UCRPA7_4627</name>
</gene>